<organism evidence="1 2">
    <name type="scientific">Cannabis sativa</name>
    <name type="common">Hemp</name>
    <name type="synonym">Marijuana</name>
    <dbReference type="NCBI Taxonomy" id="3483"/>
    <lineage>
        <taxon>Eukaryota</taxon>
        <taxon>Viridiplantae</taxon>
        <taxon>Streptophyta</taxon>
        <taxon>Embryophyta</taxon>
        <taxon>Tracheophyta</taxon>
        <taxon>Spermatophyta</taxon>
        <taxon>Magnoliopsida</taxon>
        <taxon>eudicotyledons</taxon>
        <taxon>Gunneridae</taxon>
        <taxon>Pentapetalae</taxon>
        <taxon>rosids</taxon>
        <taxon>fabids</taxon>
        <taxon>Rosales</taxon>
        <taxon>Cannabaceae</taxon>
        <taxon>Cannabis</taxon>
    </lineage>
</organism>
<keyword evidence="2" id="KW-1185">Reference proteome</keyword>
<dbReference type="AlphaFoldDB" id="A0A803P3H5"/>
<evidence type="ECO:0008006" key="3">
    <source>
        <dbReference type="Google" id="ProtNLM"/>
    </source>
</evidence>
<dbReference type="Pfam" id="PF14223">
    <property type="entry name" value="Retrotran_gag_2"/>
    <property type="match status" value="1"/>
</dbReference>
<dbReference type="EnsemblPlants" id="evm.model.02.986">
    <property type="protein sequence ID" value="cds.evm.model.02.986"/>
    <property type="gene ID" value="evm.TU.02.986"/>
</dbReference>
<dbReference type="Proteomes" id="UP000596661">
    <property type="component" value="Chromosome 2"/>
</dbReference>
<protein>
    <recommendedName>
        <fullName evidence="3">GAG-pre-integrase domain-containing protein</fullName>
    </recommendedName>
</protein>
<accession>A0A803P3H5</accession>
<evidence type="ECO:0000313" key="2">
    <source>
        <dbReference type="Proteomes" id="UP000596661"/>
    </source>
</evidence>
<name>A0A803P3H5_CANSA</name>
<dbReference type="EMBL" id="UZAU01000149">
    <property type="status" value="NOT_ANNOTATED_CDS"/>
    <property type="molecule type" value="Genomic_DNA"/>
</dbReference>
<evidence type="ECO:0000313" key="1">
    <source>
        <dbReference type="EnsemblPlants" id="cds.evm.model.02.986"/>
    </source>
</evidence>
<reference evidence="1" key="2">
    <citation type="submission" date="2021-03" db="UniProtKB">
        <authorList>
            <consortium name="EnsemblPlants"/>
        </authorList>
    </citation>
    <scope>IDENTIFICATION</scope>
</reference>
<sequence>MSSAKFKIDKFTRENEFCLWRLKMIAMLMHRDISEAIEPEGLEDIKEDKKKVKEIQKKSHEMKFFERFLKRLYTLRMDESAELRKHLDKFNKIILKFNNICVKIEEEDQGIVLLSSLPRCHEYFVDTMLSGKETLTMFEVKVALNSKETQKKFDDKSGSNWEGLMARGVATLAICFENGANRNKLTDQTRLWHQRFGHVIERGITELEKQGILKGEINTVEPTSYKEAINIRDGVKWLLAIQEETPSLIKNKTWLSLASIQFRQVNSSKLQSRQLS</sequence>
<reference evidence="1" key="1">
    <citation type="submission" date="2018-11" db="EMBL/GenBank/DDBJ databases">
        <authorList>
            <person name="Grassa J C."/>
        </authorList>
    </citation>
    <scope>NUCLEOTIDE SEQUENCE [LARGE SCALE GENOMIC DNA]</scope>
</reference>
<dbReference type="Gramene" id="evm.model.02.986">
    <property type="protein sequence ID" value="cds.evm.model.02.986"/>
    <property type="gene ID" value="evm.TU.02.986"/>
</dbReference>
<proteinExistence type="predicted"/>